<evidence type="ECO:0000313" key="5">
    <source>
        <dbReference type="EMBL" id="PRY01729.1"/>
    </source>
</evidence>
<gene>
    <name evidence="5" type="ORF">CLV72_101313</name>
</gene>
<dbReference type="GO" id="GO:0016765">
    <property type="term" value="F:transferase activity, transferring alkyl or aryl (other than methyl) groups"/>
    <property type="evidence" value="ECO:0007669"/>
    <property type="project" value="InterPro"/>
</dbReference>
<keyword evidence="2" id="KW-0812">Transmembrane</keyword>
<keyword evidence="5" id="KW-0808">Transferase</keyword>
<reference evidence="5 6" key="1">
    <citation type="submission" date="2018-03" db="EMBL/GenBank/DDBJ databases">
        <title>Genomic Encyclopedia of Archaeal and Bacterial Type Strains, Phase II (KMG-II): from individual species to whole genera.</title>
        <authorList>
            <person name="Goeker M."/>
        </authorList>
    </citation>
    <scope>NUCLEOTIDE SEQUENCE [LARGE SCALE GENOMIC DNA]</scope>
    <source>
        <strain evidence="5 6">DSM 45601</strain>
    </source>
</reference>
<keyword evidence="6" id="KW-1185">Reference proteome</keyword>
<dbReference type="Pfam" id="PF01040">
    <property type="entry name" value="UbiA"/>
    <property type="match status" value="1"/>
</dbReference>
<dbReference type="EMBL" id="PVZC01000001">
    <property type="protein sequence ID" value="PRY01729.1"/>
    <property type="molecule type" value="Genomic_DNA"/>
</dbReference>
<dbReference type="InterPro" id="IPR000537">
    <property type="entry name" value="UbiA_prenyltransferase"/>
</dbReference>
<dbReference type="InterPro" id="IPR044878">
    <property type="entry name" value="UbiA_sf"/>
</dbReference>
<sequence>MSAPARPGPPSPRDLAELVRLPAVLTVPGDTLAGAAAAGWSGGRRAWLLPVASTFLYWAGMALNDYADRELDAKERPERPIPSGRVSPGTALGLAAGLTGAGVAAAGLGAGRAGLRVAVPLAATVWAYDLVAKNTPLGPAAMAATRGLDVLLGAAHRPRAAALPALAVAVHTAGVTTLSRGEVHGGSPATGRAALAGTIASALLAAIPARRPDRTRAAVLPSLAAGALAGYYAATVGGAQAAAAATPDAATVRAATGTGVRGLIPLQAALLARSGAVGPACALVAAAPVARAASKAVSPT</sequence>
<name>A0A2T0QCT3_9ACTN</name>
<evidence type="ECO:0000256" key="1">
    <source>
        <dbReference type="ARBA" id="ARBA00004141"/>
    </source>
</evidence>
<evidence type="ECO:0000256" key="4">
    <source>
        <dbReference type="ARBA" id="ARBA00023136"/>
    </source>
</evidence>
<dbReference type="PANTHER" id="PTHR42723">
    <property type="entry name" value="CHLOROPHYLL SYNTHASE"/>
    <property type="match status" value="1"/>
</dbReference>
<evidence type="ECO:0000256" key="2">
    <source>
        <dbReference type="ARBA" id="ARBA00022692"/>
    </source>
</evidence>
<dbReference type="RefSeq" id="WP_106237930.1">
    <property type="nucleotide sequence ID" value="NZ_PVZC01000001.1"/>
</dbReference>
<dbReference type="OrthoDB" id="2908954at2"/>
<proteinExistence type="predicted"/>
<organism evidence="5 6">
    <name type="scientific">Allonocardiopsis opalescens</name>
    <dbReference type="NCBI Taxonomy" id="1144618"/>
    <lineage>
        <taxon>Bacteria</taxon>
        <taxon>Bacillati</taxon>
        <taxon>Actinomycetota</taxon>
        <taxon>Actinomycetes</taxon>
        <taxon>Streptosporangiales</taxon>
        <taxon>Allonocardiopsis</taxon>
    </lineage>
</organism>
<dbReference type="CDD" id="cd13964">
    <property type="entry name" value="PT_UbiA_1"/>
    <property type="match status" value="1"/>
</dbReference>
<dbReference type="Gene3D" id="1.10.357.140">
    <property type="entry name" value="UbiA prenyltransferase"/>
    <property type="match status" value="1"/>
</dbReference>
<keyword evidence="4" id="KW-0472">Membrane</keyword>
<dbReference type="Proteomes" id="UP000237846">
    <property type="component" value="Unassembled WGS sequence"/>
</dbReference>
<accession>A0A2T0QCT3</accession>
<protein>
    <submittedName>
        <fullName evidence="5">4-hydroxybenzoate polyprenyltransferase</fullName>
    </submittedName>
</protein>
<comment type="subcellular location">
    <subcellularLocation>
        <location evidence="1">Membrane</location>
        <topology evidence="1">Multi-pass membrane protein</topology>
    </subcellularLocation>
</comment>
<dbReference type="PANTHER" id="PTHR42723:SF1">
    <property type="entry name" value="CHLOROPHYLL SYNTHASE, CHLOROPLASTIC"/>
    <property type="match status" value="1"/>
</dbReference>
<dbReference type="NCBIfam" id="NF045897">
    <property type="entry name" value="SCO3242_trans"/>
    <property type="match status" value="1"/>
</dbReference>
<dbReference type="GO" id="GO:0016020">
    <property type="term" value="C:membrane"/>
    <property type="evidence" value="ECO:0007669"/>
    <property type="project" value="UniProtKB-SubCell"/>
</dbReference>
<dbReference type="AlphaFoldDB" id="A0A2T0QCT3"/>
<dbReference type="InterPro" id="IPR050475">
    <property type="entry name" value="Prenyltransferase_related"/>
</dbReference>
<evidence type="ECO:0000313" key="6">
    <source>
        <dbReference type="Proteomes" id="UP000237846"/>
    </source>
</evidence>
<evidence type="ECO:0000256" key="3">
    <source>
        <dbReference type="ARBA" id="ARBA00022989"/>
    </source>
</evidence>
<keyword evidence="3" id="KW-1133">Transmembrane helix</keyword>
<comment type="caution">
    <text evidence="5">The sequence shown here is derived from an EMBL/GenBank/DDBJ whole genome shotgun (WGS) entry which is preliminary data.</text>
</comment>